<dbReference type="EMBL" id="CP014167">
    <property type="protein sequence ID" value="ANS76246.1"/>
    <property type="molecule type" value="Genomic_DNA"/>
</dbReference>
<keyword evidence="2 6" id="KW-0805">Transcription regulation</keyword>
<dbReference type="Gene3D" id="1.10.1740.10">
    <property type="match status" value="1"/>
</dbReference>
<feature type="domain" description="RNA polymerase sigma-70 region 2" evidence="7">
    <location>
        <begin position="21"/>
        <end position="85"/>
    </location>
</feature>
<protein>
    <recommendedName>
        <fullName evidence="6">RNA polymerase sigma factor</fullName>
    </recommendedName>
</protein>
<dbReference type="Proteomes" id="UP000092573">
    <property type="component" value="Chromosome"/>
</dbReference>
<dbReference type="NCBIfam" id="TIGR02937">
    <property type="entry name" value="sigma70-ECF"/>
    <property type="match status" value="1"/>
</dbReference>
<dbReference type="GO" id="GO:0006950">
    <property type="term" value="P:response to stress"/>
    <property type="evidence" value="ECO:0007669"/>
    <property type="project" value="UniProtKB-ARBA"/>
</dbReference>
<keyword evidence="3 6" id="KW-0731">Sigma factor</keyword>
<dbReference type="Gene3D" id="1.10.10.10">
    <property type="entry name" value="Winged helix-like DNA-binding domain superfamily/Winged helix DNA-binding domain"/>
    <property type="match status" value="1"/>
</dbReference>
<evidence type="ECO:0000256" key="4">
    <source>
        <dbReference type="ARBA" id="ARBA00023125"/>
    </source>
</evidence>
<reference evidence="9 10" key="1">
    <citation type="submission" date="2016-01" db="EMBL/GenBank/DDBJ databases">
        <title>Complete Genome Sequence of Paenibacillus yonginensis DCY84, a novel Plant Growth-Promoting Bacteria with Elicitation of Induced Systemic Resistance.</title>
        <authorList>
            <person name="Kim Y.J."/>
            <person name="Yang D.C."/>
            <person name="Sukweenadhi J."/>
        </authorList>
    </citation>
    <scope>NUCLEOTIDE SEQUENCE [LARGE SCALE GENOMIC DNA]</scope>
    <source>
        <strain evidence="9 10">DCY84</strain>
    </source>
</reference>
<dbReference type="InterPro" id="IPR007627">
    <property type="entry name" value="RNA_pol_sigma70_r2"/>
</dbReference>
<feature type="domain" description="RNA polymerase sigma factor 70 region 4 type 2" evidence="8">
    <location>
        <begin position="118"/>
        <end position="169"/>
    </location>
</feature>
<dbReference type="InterPro" id="IPR013249">
    <property type="entry name" value="RNA_pol_sigma70_r4_t2"/>
</dbReference>
<dbReference type="STRING" id="1462996.AWM70_18025"/>
<dbReference type="OrthoDB" id="9794508at2"/>
<dbReference type="InterPro" id="IPR014284">
    <property type="entry name" value="RNA_pol_sigma-70_dom"/>
</dbReference>
<dbReference type="PROSITE" id="PS01063">
    <property type="entry name" value="SIGMA70_ECF"/>
    <property type="match status" value="1"/>
</dbReference>
<keyword evidence="4 6" id="KW-0238">DNA-binding</keyword>
<dbReference type="PANTHER" id="PTHR43133">
    <property type="entry name" value="RNA POLYMERASE ECF-TYPE SIGMA FACTO"/>
    <property type="match status" value="1"/>
</dbReference>
<keyword evidence="5 6" id="KW-0804">Transcription</keyword>
<gene>
    <name evidence="9" type="ORF">AWM70_18025</name>
</gene>
<dbReference type="InterPro" id="IPR013325">
    <property type="entry name" value="RNA_pol_sigma_r2"/>
</dbReference>
<organism evidence="9 10">
    <name type="scientific">Paenibacillus yonginensis</name>
    <dbReference type="NCBI Taxonomy" id="1462996"/>
    <lineage>
        <taxon>Bacteria</taxon>
        <taxon>Bacillati</taxon>
        <taxon>Bacillota</taxon>
        <taxon>Bacilli</taxon>
        <taxon>Bacillales</taxon>
        <taxon>Paenibacillaceae</taxon>
        <taxon>Paenibacillus</taxon>
    </lineage>
</organism>
<name>A0A1B1N4B3_9BACL</name>
<dbReference type="InterPro" id="IPR039425">
    <property type="entry name" value="RNA_pol_sigma-70-like"/>
</dbReference>
<evidence type="ECO:0000313" key="9">
    <source>
        <dbReference type="EMBL" id="ANS76246.1"/>
    </source>
</evidence>
<dbReference type="KEGG" id="pyg:AWM70_18025"/>
<evidence type="ECO:0000256" key="3">
    <source>
        <dbReference type="ARBA" id="ARBA00023082"/>
    </source>
</evidence>
<sequence>MLNEDYMKHLANMDTNTLEHLMDHFGQDIWNFAYSLTKNRSMADDIAQDVFLQAFLNIASFRGEASVKTWLLRITRNVSYNYRKSAFFRRVLLVDVIRSRGQGNSAEQSYLEHEATNEVWRKLLSLPTKYREVLLLQAKYGLSLAEMAHILQIPEGTVKSRLYTARKKMFSLLKEDYCYETV</sequence>
<evidence type="ECO:0000256" key="6">
    <source>
        <dbReference type="RuleBase" id="RU000716"/>
    </source>
</evidence>
<dbReference type="GO" id="GO:0003677">
    <property type="term" value="F:DNA binding"/>
    <property type="evidence" value="ECO:0007669"/>
    <property type="project" value="UniProtKB-KW"/>
</dbReference>
<dbReference type="PANTHER" id="PTHR43133:SF46">
    <property type="entry name" value="RNA POLYMERASE SIGMA-70 FACTOR ECF SUBFAMILY"/>
    <property type="match status" value="1"/>
</dbReference>
<comment type="similarity">
    <text evidence="1 6">Belongs to the sigma-70 factor family. ECF subfamily.</text>
</comment>
<evidence type="ECO:0000256" key="5">
    <source>
        <dbReference type="ARBA" id="ARBA00023163"/>
    </source>
</evidence>
<dbReference type="RefSeq" id="WP_068698705.1">
    <property type="nucleotide sequence ID" value="NZ_CP014167.1"/>
</dbReference>
<evidence type="ECO:0000259" key="7">
    <source>
        <dbReference type="Pfam" id="PF04542"/>
    </source>
</evidence>
<dbReference type="CDD" id="cd06171">
    <property type="entry name" value="Sigma70_r4"/>
    <property type="match status" value="1"/>
</dbReference>
<dbReference type="Pfam" id="PF08281">
    <property type="entry name" value="Sigma70_r4_2"/>
    <property type="match status" value="1"/>
</dbReference>
<dbReference type="SUPFAM" id="SSF88659">
    <property type="entry name" value="Sigma3 and sigma4 domains of RNA polymerase sigma factors"/>
    <property type="match status" value="1"/>
</dbReference>
<dbReference type="SUPFAM" id="SSF88946">
    <property type="entry name" value="Sigma2 domain of RNA polymerase sigma factors"/>
    <property type="match status" value="1"/>
</dbReference>
<dbReference type="InterPro" id="IPR013324">
    <property type="entry name" value="RNA_pol_sigma_r3/r4-like"/>
</dbReference>
<evidence type="ECO:0000256" key="2">
    <source>
        <dbReference type="ARBA" id="ARBA00023015"/>
    </source>
</evidence>
<dbReference type="InterPro" id="IPR036388">
    <property type="entry name" value="WH-like_DNA-bd_sf"/>
</dbReference>
<dbReference type="InterPro" id="IPR000838">
    <property type="entry name" value="RNA_pol_sigma70_ECF_CS"/>
</dbReference>
<dbReference type="AlphaFoldDB" id="A0A1B1N4B3"/>
<dbReference type="GO" id="GO:0006352">
    <property type="term" value="P:DNA-templated transcription initiation"/>
    <property type="evidence" value="ECO:0007669"/>
    <property type="project" value="InterPro"/>
</dbReference>
<accession>A0A1B1N4B3</accession>
<proteinExistence type="inferred from homology"/>
<dbReference type="Pfam" id="PF04542">
    <property type="entry name" value="Sigma70_r2"/>
    <property type="match status" value="1"/>
</dbReference>
<keyword evidence="10" id="KW-1185">Reference proteome</keyword>
<evidence type="ECO:0000313" key="10">
    <source>
        <dbReference type="Proteomes" id="UP000092573"/>
    </source>
</evidence>
<evidence type="ECO:0000259" key="8">
    <source>
        <dbReference type="Pfam" id="PF08281"/>
    </source>
</evidence>
<dbReference type="GO" id="GO:0016987">
    <property type="term" value="F:sigma factor activity"/>
    <property type="evidence" value="ECO:0007669"/>
    <property type="project" value="UniProtKB-KW"/>
</dbReference>
<evidence type="ECO:0000256" key="1">
    <source>
        <dbReference type="ARBA" id="ARBA00010641"/>
    </source>
</evidence>